<dbReference type="Proteomes" id="UP001476798">
    <property type="component" value="Unassembled WGS sequence"/>
</dbReference>
<keyword evidence="2" id="KW-1185">Reference proteome</keyword>
<accession>A0ABV0N5N3</accession>
<gene>
    <name evidence="1" type="ORF">GOODEAATRI_031004</name>
</gene>
<comment type="caution">
    <text evidence="1">The sequence shown here is derived from an EMBL/GenBank/DDBJ whole genome shotgun (WGS) entry which is preliminary data.</text>
</comment>
<sequence length="100" mass="11310">MKNCEPGSTRADSHFVHYYAKEEPSSVPLYRFCRYGLSWLPLLDQSASTRNESWEMMGREGCSRPILQIGQKKDTFVGRILRSLGMIHELGIGTAFLAAL</sequence>
<evidence type="ECO:0000313" key="2">
    <source>
        <dbReference type="Proteomes" id="UP001476798"/>
    </source>
</evidence>
<dbReference type="EMBL" id="JAHRIO010025086">
    <property type="protein sequence ID" value="MEQ2166705.1"/>
    <property type="molecule type" value="Genomic_DNA"/>
</dbReference>
<protein>
    <submittedName>
        <fullName evidence="1">Uncharacterized protein</fullName>
    </submittedName>
</protein>
<reference evidence="1 2" key="1">
    <citation type="submission" date="2021-06" db="EMBL/GenBank/DDBJ databases">
        <authorList>
            <person name="Palmer J.M."/>
        </authorList>
    </citation>
    <scope>NUCLEOTIDE SEQUENCE [LARGE SCALE GENOMIC DNA]</scope>
    <source>
        <strain evidence="1 2">GA_2019</strain>
        <tissue evidence="1">Muscle</tissue>
    </source>
</reference>
<evidence type="ECO:0000313" key="1">
    <source>
        <dbReference type="EMBL" id="MEQ2166705.1"/>
    </source>
</evidence>
<organism evidence="1 2">
    <name type="scientific">Goodea atripinnis</name>
    <dbReference type="NCBI Taxonomy" id="208336"/>
    <lineage>
        <taxon>Eukaryota</taxon>
        <taxon>Metazoa</taxon>
        <taxon>Chordata</taxon>
        <taxon>Craniata</taxon>
        <taxon>Vertebrata</taxon>
        <taxon>Euteleostomi</taxon>
        <taxon>Actinopterygii</taxon>
        <taxon>Neopterygii</taxon>
        <taxon>Teleostei</taxon>
        <taxon>Neoteleostei</taxon>
        <taxon>Acanthomorphata</taxon>
        <taxon>Ovalentaria</taxon>
        <taxon>Atherinomorphae</taxon>
        <taxon>Cyprinodontiformes</taxon>
        <taxon>Goodeidae</taxon>
        <taxon>Goodea</taxon>
    </lineage>
</organism>
<name>A0ABV0N5N3_9TELE</name>
<proteinExistence type="predicted"/>